<keyword evidence="2" id="KW-0479">Metal-binding</keyword>
<evidence type="ECO:0000256" key="1">
    <source>
        <dbReference type="ARBA" id="ARBA00009308"/>
    </source>
</evidence>
<name>A0A368VV90_9ACTN</name>
<dbReference type="InterPro" id="IPR029068">
    <property type="entry name" value="Glyas_Bleomycin-R_OHBP_Dase"/>
</dbReference>
<dbReference type="Proteomes" id="UP000253495">
    <property type="component" value="Unassembled WGS sequence"/>
</dbReference>
<dbReference type="NCBIfam" id="TIGR03081">
    <property type="entry name" value="metmalonyl_epim"/>
    <property type="match status" value="1"/>
</dbReference>
<dbReference type="SUPFAM" id="SSF54593">
    <property type="entry name" value="Glyoxalase/Bleomycin resistance protein/Dihydroxybiphenyl dioxygenase"/>
    <property type="match status" value="1"/>
</dbReference>
<reference evidence="4 5" key="1">
    <citation type="submission" date="2018-07" db="EMBL/GenBank/DDBJ databases">
        <title>Genomic Encyclopedia of Type Strains, Phase III (KMG-III): the genomes of soil and plant-associated and newly described type strains.</title>
        <authorList>
            <person name="Whitman W."/>
        </authorList>
    </citation>
    <scope>NUCLEOTIDE SEQUENCE [LARGE SCALE GENOMIC DNA]</scope>
    <source>
        <strain evidence="4 5">CECT 8575</strain>
    </source>
</reference>
<dbReference type="GO" id="GO:0046491">
    <property type="term" value="P:L-methylmalonyl-CoA metabolic process"/>
    <property type="evidence" value="ECO:0007669"/>
    <property type="project" value="TreeGrafter"/>
</dbReference>
<organism evidence="4 5">
    <name type="scientific">Halopolyspora algeriensis</name>
    <dbReference type="NCBI Taxonomy" id="1500506"/>
    <lineage>
        <taxon>Bacteria</taxon>
        <taxon>Bacillati</taxon>
        <taxon>Actinomycetota</taxon>
        <taxon>Actinomycetes</taxon>
        <taxon>Actinomycetes incertae sedis</taxon>
        <taxon>Halopolyspora</taxon>
    </lineage>
</organism>
<dbReference type="GO" id="GO:0046872">
    <property type="term" value="F:metal ion binding"/>
    <property type="evidence" value="ECO:0007669"/>
    <property type="project" value="UniProtKB-KW"/>
</dbReference>
<dbReference type="InterPro" id="IPR017515">
    <property type="entry name" value="MeMalonyl-CoA_epimerase"/>
</dbReference>
<dbReference type="PANTHER" id="PTHR43048:SF3">
    <property type="entry name" value="METHYLMALONYL-COA EPIMERASE, MITOCHONDRIAL"/>
    <property type="match status" value="1"/>
</dbReference>
<dbReference type="CDD" id="cd07249">
    <property type="entry name" value="MMCE"/>
    <property type="match status" value="1"/>
</dbReference>
<dbReference type="PANTHER" id="PTHR43048">
    <property type="entry name" value="METHYLMALONYL-COA EPIMERASE"/>
    <property type="match status" value="1"/>
</dbReference>
<dbReference type="Gene3D" id="3.10.180.10">
    <property type="entry name" value="2,3-Dihydroxybiphenyl 1,2-Dioxygenase, domain 1"/>
    <property type="match status" value="1"/>
</dbReference>
<dbReference type="GO" id="GO:0004493">
    <property type="term" value="F:methylmalonyl-CoA epimerase activity"/>
    <property type="evidence" value="ECO:0007669"/>
    <property type="project" value="TreeGrafter"/>
</dbReference>
<dbReference type="InterPro" id="IPR037523">
    <property type="entry name" value="VOC_core"/>
</dbReference>
<feature type="domain" description="VOC" evidence="3">
    <location>
        <begin position="33"/>
        <end position="166"/>
    </location>
</feature>
<comment type="similarity">
    <text evidence="1">Belongs to the methylmalonyl-CoA epimerase family.</text>
</comment>
<proteinExistence type="inferred from homology"/>
<gene>
    <name evidence="4" type="ORF">DFQ14_103172</name>
</gene>
<sequence>MCEAAHRRGFSRHGPAGATLRGMQQALGELLSGIDHVGIAVADLDTAIDFQHETFGLVLTHSEVNEDQGVREAMLAAPGDTTGATRVQLLAPMREDSAIAKFLDRNGPGLQQLAYRVTDVDAACEALRTKGVRLLYEAPRRGTANSRINFVHPKDAGGVLVELVEPAR</sequence>
<accession>A0A368VV90</accession>
<dbReference type="AlphaFoldDB" id="A0A368VV90"/>
<evidence type="ECO:0000256" key="2">
    <source>
        <dbReference type="ARBA" id="ARBA00022723"/>
    </source>
</evidence>
<evidence type="ECO:0000259" key="3">
    <source>
        <dbReference type="PROSITE" id="PS51819"/>
    </source>
</evidence>
<dbReference type="EMBL" id="QPJC01000003">
    <property type="protein sequence ID" value="RCW45206.1"/>
    <property type="molecule type" value="Genomic_DNA"/>
</dbReference>
<keyword evidence="5" id="KW-1185">Reference proteome</keyword>
<dbReference type="PROSITE" id="PS51819">
    <property type="entry name" value="VOC"/>
    <property type="match status" value="1"/>
</dbReference>
<comment type="caution">
    <text evidence="4">The sequence shown here is derived from an EMBL/GenBank/DDBJ whole genome shotgun (WGS) entry which is preliminary data.</text>
</comment>
<evidence type="ECO:0000313" key="4">
    <source>
        <dbReference type="EMBL" id="RCW45206.1"/>
    </source>
</evidence>
<protein>
    <submittedName>
        <fullName evidence="4">Methylmalonyl-CoA epimerase</fullName>
    </submittedName>
</protein>
<dbReference type="InterPro" id="IPR051785">
    <property type="entry name" value="MMCE/EMCE_epimerase"/>
</dbReference>
<dbReference type="Pfam" id="PF13669">
    <property type="entry name" value="Glyoxalase_4"/>
    <property type="match status" value="1"/>
</dbReference>
<evidence type="ECO:0000313" key="5">
    <source>
        <dbReference type="Proteomes" id="UP000253495"/>
    </source>
</evidence>